<dbReference type="PANTHER" id="PTHR38785:SF1">
    <property type="entry name" value="HOMOLOG OF VIRK"/>
    <property type="match status" value="1"/>
</dbReference>
<gene>
    <name evidence="1" type="ORF">EG346_21810</name>
    <name evidence="2" type="ORF">NCTC13533_03058</name>
</gene>
<evidence type="ECO:0000313" key="4">
    <source>
        <dbReference type="Proteomes" id="UP000273270"/>
    </source>
</evidence>
<dbReference type="OrthoDB" id="1238765at2"/>
<dbReference type="GO" id="GO:0006974">
    <property type="term" value="P:DNA damage response"/>
    <property type="evidence" value="ECO:0007669"/>
    <property type="project" value="TreeGrafter"/>
</dbReference>
<dbReference type="PANTHER" id="PTHR38785">
    <property type="entry name" value="HOMOLOG OF VIRK"/>
    <property type="match status" value="1"/>
</dbReference>
<evidence type="ECO:0000313" key="2">
    <source>
        <dbReference type="EMBL" id="STD01099.1"/>
    </source>
</evidence>
<sequence length="312" mass="36922">MKKNMFSNFPLLTSGIKGWKLAKFAFSDEKKKYRIKQQYKSFFLAMFNPFFAKKWFNKINSSEFSEILFFRPRLFLKPFKAYMSITWTKEQKMKVIIDTYTFLLSKKGKRNLISQEIVISKFLLKDGTEARVIIGYDDRYRKEGEIVMSLFCGELHGVISSIAFSFEEQSPDHWVCWIGCLQGRPQTEGTYVTKKAQKLMYGIRPKALLVELLQKLINDLDIKEIYGIGDGIQAQKRKHFIHLPRLHTIAFSYDGFWNELGGDYQKDGWYRLPVKTVRKDINNIKSHKRAYYKKRYELVNLILLDIEEFLSR</sequence>
<evidence type="ECO:0000313" key="3">
    <source>
        <dbReference type="Proteomes" id="UP000255224"/>
    </source>
</evidence>
<reference evidence="2 3" key="1">
    <citation type="submission" date="2018-06" db="EMBL/GenBank/DDBJ databases">
        <authorList>
            <consortium name="Pathogen Informatics"/>
            <person name="Doyle S."/>
        </authorList>
    </citation>
    <scope>NUCLEOTIDE SEQUENCE [LARGE SCALE GENOMIC DNA]</scope>
    <source>
        <strain evidence="2 3">NCTC13533</strain>
    </source>
</reference>
<reference evidence="1" key="2">
    <citation type="submission" date="2018-11" db="EMBL/GenBank/DDBJ databases">
        <title>Proposal to divide the Flavobacteriaceae and reorganize its genera based on Amino Acid Identity values calculated from whole genome sequences.</title>
        <authorList>
            <person name="Nicholson A.C."/>
            <person name="Gulvik C.A."/>
            <person name="Whitney A.M."/>
            <person name="Humrighouse B.W."/>
            <person name="Bell M."/>
            <person name="Holmes B."/>
            <person name="Steigerwalt A."/>
            <person name="Villarma A."/>
            <person name="Sheth M."/>
            <person name="Batra D."/>
            <person name="Pryor J."/>
            <person name="Bernardet J.-F."/>
            <person name="Hugo C."/>
            <person name="Kampfer P."/>
            <person name="Newman J."/>
            <person name="Mcquiston J.R."/>
        </authorList>
    </citation>
    <scope>NUCLEOTIDE SEQUENCE [LARGE SCALE GENOMIC DNA]</scope>
    <source>
        <strain evidence="1">G0188</strain>
    </source>
</reference>
<accession>A0A376E347</accession>
<dbReference type="InterPro" id="IPR007488">
    <property type="entry name" value="DUF535"/>
</dbReference>
<dbReference type="Pfam" id="PF04393">
    <property type="entry name" value="DUF535"/>
    <property type="match status" value="1"/>
</dbReference>
<organism evidence="2 3">
    <name type="scientific">Chryseobacterium carnipullorum</name>
    <dbReference type="NCBI Taxonomy" id="1124835"/>
    <lineage>
        <taxon>Bacteria</taxon>
        <taxon>Pseudomonadati</taxon>
        <taxon>Bacteroidota</taxon>
        <taxon>Flavobacteriia</taxon>
        <taxon>Flavobacteriales</taxon>
        <taxon>Weeksellaceae</taxon>
        <taxon>Chryseobacterium group</taxon>
        <taxon>Chryseobacterium</taxon>
    </lineage>
</organism>
<accession>A0A3G6M983</accession>
<dbReference type="AlphaFoldDB" id="A0A376E347"/>
<reference evidence="4" key="3">
    <citation type="submission" date="2018-11" db="EMBL/GenBank/DDBJ databases">
        <title>Proposal to divide the Flavobacteriaceae and reorganize its genera based on Amino Acid Identity values calculated from whole genome sequences.</title>
        <authorList>
            <person name="Nicholson A.C."/>
            <person name="Gulvik C.A."/>
            <person name="Whitney A.M."/>
            <person name="Humrighouse B.W."/>
            <person name="Bell M."/>
            <person name="Holmes B."/>
            <person name="Steigerwalt A.G."/>
            <person name="Villarma A."/>
            <person name="Sheth M."/>
            <person name="Batra D."/>
            <person name="Pryor J."/>
            <person name="Bernardet J.-F."/>
            <person name="Hugo C."/>
            <person name="Kampfer P."/>
            <person name="Newman J."/>
            <person name="McQuiston J.R."/>
        </authorList>
    </citation>
    <scope>NUCLEOTIDE SEQUENCE [LARGE SCALE GENOMIC DNA]</scope>
    <source>
        <strain evidence="4">G0188</strain>
    </source>
</reference>
<dbReference type="EMBL" id="UFVQ01000003">
    <property type="protein sequence ID" value="STD01099.1"/>
    <property type="molecule type" value="Genomic_DNA"/>
</dbReference>
<dbReference type="Proteomes" id="UP000255224">
    <property type="component" value="Unassembled WGS sequence"/>
</dbReference>
<evidence type="ECO:0000313" key="1">
    <source>
        <dbReference type="EMBL" id="AZA50648.1"/>
    </source>
</evidence>
<name>A0A376E347_CHRCU</name>
<proteinExistence type="predicted"/>
<dbReference type="Proteomes" id="UP000273270">
    <property type="component" value="Chromosome"/>
</dbReference>
<dbReference type="EMBL" id="CP033920">
    <property type="protein sequence ID" value="AZA50648.1"/>
    <property type="molecule type" value="Genomic_DNA"/>
</dbReference>
<dbReference type="RefSeq" id="WP_123881472.1">
    <property type="nucleotide sequence ID" value="NZ_CP033920.1"/>
</dbReference>
<protein>
    <submittedName>
        <fullName evidence="1">DUF535 domain-containing protein</fullName>
    </submittedName>
    <submittedName>
        <fullName evidence="2">Protein of uncharacterized function (DUF535)</fullName>
    </submittedName>
</protein>
<keyword evidence="4" id="KW-1185">Reference proteome</keyword>
<dbReference type="KEGG" id="ccau:EG346_21810"/>